<evidence type="ECO:0000313" key="2">
    <source>
        <dbReference type="Proteomes" id="UP001341840"/>
    </source>
</evidence>
<accession>A0ABU6YEM5</accession>
<proteinExistence type="predicted"/>
<dbReference type="EMBL" id="JASCZI010241940">
    <property type="protein sequence ID" value="MED6208534.1"/>
    <property type="molecule type" value="Genomic_DNA"/>
</dbReference>
<dbReference type="Proteomes" id="UP001341840">
    <property type="component" value="Unassembled WGS sequence"/>
</dbReference>
<reference evidence="1 2" key="1">
    <citation type="journal article" date="2023" name="Plants (Basel)">
        <title>Bridging the Gap: Combining Genomics and Transcriptomics Approaches to Understand Stylosanthes scabra, an Orphan Legume from the Brazilian Caatinga.</title>
        <authorList>
            <person name="Ferreira-Neto J.R.C."/>
            <person name="da Silva M.D."/>
            <person name="Binneck E."/>
            <person name="de Melo N.F."/>
            <person name="da Silva R.H."/>
            <person name="de Melo A.L.T.M."/>
            <person name="Pandolfi V."/>
            <person name="Bustamante F.O."/>
            <person name="Brasileiro-Vidal A.C."/>
            <person name="Benko-Iseppon A.M."/>
        </authorList>
    </citation>
    <scope>NUCLEOTIDE SEQUENCE [LARGE SCALE GENOMIC DNA]</scope>
    <source>
        <tissue evidence="1">Leaves</tissue>
    </source>
</reference>
<evidence type="ECO:0000313" key="1">
    <source>
        <dbReference type="EMBL" id="MED6208534.1"/>
    </source>
</evidence>
<organism evidence="1 2">
    <name type="scientific">Stylosanthes scabra</name>
    <dbReference type="NCBI Taxonomy" id="79078"/>
    <lineage>
        <taxon>Eukaryota</taxon>
        <taxon>Viridiplantae</taxon>
        <taxon>Streptophyta</taxon>
        <taxon>Embryophyta</taxon>
        <taxon>Tracheophyta</taxon>
        <taxon>Spermatophyta</taxon>
        <taxon>Magnoliopsida</taxon>
        <taxon>eudicotyledons</taxon>
        <taxon>Gunneridae</taxon>
        <taxon>Pentapetalae</taxon>
        <taxon>rosids</taxon>
        <taxon>fabids</taxon>
        <taxon>Fabales</taxon>
        <taxon>Fabaceae</taxon>
        <taxon>Papilionoideae</taxon>
        <taxon>50 kb inversion clade</taxon>
        <taxon>dalbergioids sensu lato</taxon>
        <taxon>Dalbergieae</taxon>
        <taxon>Pterocarpus clade</taxon>
        <taxon>Stylosanthes</taxon>
    </lineage>
</organism>
<keyword evidence="2" id="KW-1185">Reference proteome</keyword>
<name>A0ABU6YEM5_9FABA</name>
<protein>
    <submittedName>
        <fullName evidence="1">Uncharacterized protein</fullName>
    </submittedName>
</protein>
<gene>
    <name evidence="1" type="ORF">PIB30_046028</name>
</gene>
<sequence length="134" mass="15082">MDSDIVLRVYYNDEIIPDTKEGVSFVSKSTSSYVIPCFTSFSELQNSICRNIDGHISKVIPLIELYVEFEEASAYVGGYDSDTGRHREIKWYEDNSDSEDDFETNCGINGENENVRGEEEANTARQIAMDAIAS</sequence>
<comment type="caution">
    <text evidence="1">The sequence shown here is derived from an EMBL/GenBank/DDBJ whole genome shotgun (WGS) entry which is preliminary data.</text>
</comment>